<feature type="chain" id="PRO_5045404904" evidence="1">
    <location>
        <begin position="32"/>
        <end position="357"/>
    </location>
</feature>
<reference evidence="2" key="1">
    <citation type="submission" date="2022-01" db="EMBL/GenBank/DDBJ databases">
        <authorList>
            <person name="Jo J.-H."/>
            <person name="Im W.-T."/>
        </authorList>
    </citation>
    <scope>NUCLEOTIDE SEQUENCE</scope>
    <source>
        <strain evidence="2">I2-34</strain>
    </source>
</reference>
<dbReference type="Proteomes" id="UP001165368">
    <property type="component" value="Unassembled WGS sequence"/>
</dbReference>
<dbReference type="PANTHER" id="PTHR30024">
    <property type="entry name" value="ALIPHATIC SULFONATES-BINDING PROTEIN-RELATED"/>
    <property type="match status" value="1"/>
</dbReference>
<proteinExistence type="predicted"/>
<dbReference type="EMBL" id="JAKLTQ010000030">
    <property type="protein sequence ID" value="MCG2624717.1"/>
    <property type="molecule type" value="Genomic_DNA"/>
</dbReference>
<evidence type="ECO:0000256" key="1">
    <source>
        <dbReference type="SAM" id="SignalP"/>
    </source>
</evidence>
<comment type="caution">
    <text evidence="2">The sequence shown here is derived from an EMBL/GenBank/DDBJ whole genome shotgun (WGS) entry which is preliminary data.</text>
</comment>
<name>A0ABS9LDE2_9MICC</name>
<dbReference type="SUPFAM" id="SSF53850">
    <property type="entry name" value="Periplasmic binding protein-like II"/>
    <property type="match status" value="1"/>
</dbReference>
<gene>
    <name evidence="2" type="ORF">LVY72_22780</name>
</gene>
<sequence>MKPLHLRRARLMAVLFTLGLAATGCGIGATAAEVDPPGPEYDHCRTVHKVTYQVYDGNIINMQAIVADKQGFFARQCLLAEPSRFNNTPSSISGTVSGDVNFINSGTDNIPPFRKRGIDVKFIANNLTRPYYSLVVAHDKVGANLKETLRNLHVVGVTTIGGSNEFHGREFISGLGGDPKAVTWIGMGAPASMLAGLENGTVDAVVYFGTTQDVAVASGYGVMVSDPRRPAGPGNPVPPIFKGTGKASMMWAAQESFINKNPEATRQFVAALGAASDWIASKANRDELYRSMRGEITIPDKVPNAEKVFRDSIDTYADMIDADIDMDALQKYIEFTKKSRSLDLTENADDMVWKETP</sequence>
<dbReference type="Gene3D" id="3.40.190.10">
    <property type="entry name" value="Periplasmic binding protein-like II"/>
    <property type="match status" value="2"/>
</dbReference>
<accession>A0ABS9LDE2</accession>
<evidence type="ECO:0000313" key="2">
    <source>
        <dbReference type="EMBL" id="MCG2624717.1"/>
    </source>
</evidence>
<keyword evidence="3" id="KW-1185">Reference proteome</keyword>
<dbReference type="RefSeq" id="WP_237827016.1">
    <property type="nucleotide sequence ID" value="NZ_JAKLTQ010000030.1"/>
</dbReference>
<dbReference type="Pfam" id="PF13379">
    <property type="entry name" value="NMT1_2"/>
    <property type="match status" value="1"/>
</dbReference>
<keyword evidence="1" id="KW-0732">Signal</keyword>
<protein>
    <submittedName>
        <fullName evidence="2">ABC transporter substrate-binding protein</fullName>
    </submittedName>
</protein>
<organism evidence="2 3">
    <name type="scientific">Arthrobacter hankyongi</name>
    <dbReference type="NCBI Taxonomy" id="2904801"/>
    <lineage>
        <taxon>Bacteria</taxon>
        <taxon>Bacillati</taxon>
        <taxon>Actinomycetota</taxon>
        <taxon>Actinomycetes</taxon>
        <taxon>Micrococcales</taxon>
        <taxon>Micrococcaceae</taxon>
        <taxon>Arthrobacter</taxon>
    </lineage>
</organism>
<evidence type="ECO:0000313" key="3">
    <source>
        <dbReference type="Proteomes" id="UP001165368"/>
    </source>
</evidence>
<feature type="signal peptide" evidence="1">
    <location>
        <begin position="1"/>
        <end position="31"/>
    </location>
</feature>
<dbReference type="PROSITE" id="PS51257">
    <property type="entry name" value="PROKAR_LIPOPROTEIN"/>
    <property type="match status" value="1"/>
</dbReference>